<keyword evidence="2" id="KW-1185">Reference proteome</keyword>
<accession>A0A3N9UIG7</accession>
<dbReference type="OrthoDB" id="2664331at2"/>
<protein>
    <submittedName>
        <fullName evidence="1">Uncharacterized protein</fullName>
    </submittedName>
</protein>
<proteinExistence type="predicted"/>
<sequence length="288" mass="32991">MLKMAGPCHRCQKYKCQCKKKREKSKKTELKVKDLFGSPFDCEEQIRTRRFASPNSALSPQELDELQECIEKANDILRSLVAENDPTNKRQLQLHFLKLRGASVEVKILCTRMEQEEEEENEMDDLFAENEDEDLDLIIPPHKKIIKVCGKVATAGRDFIQFNGVGSAYLVLYNQLLSVASDKTSKSKQPQRDFIDANQETRRKLAFNFGEFVANNPDAKNIFFGIPLSLQLNQFIGKEVCVETTDDGSSEGLLVRVDEELIEIEKKCGDKIEIDFDKMCFILIRNLK</sequence>
<dbReference type="EMBL" id="RRCT01000002">
    <property type="protein sequence ID" value="RQW75869.1"/>
    <property type="molecule type" value="Genomic_DNA"/>
</dbReference>
<name>A0A3N9UIG7_9BACI</name>
<dbReference type="Proteomes" id="UP000274033">
    <property type="component" value="Unassembled WGS sequence"/>
</dbReference>
<evidence type="ECO:0000313" key="1">
    <source>
        <dbReference type="EMBL" id="RQW75869.1"/>
    </source>
</evidence>
<reference evidence="1 2" key="1">
    <citation type="journal article" date="2013" name="J. Microbiol.">
        <title>Lysinibacillus chungkukjangi sp. nov., isolated from Chungkukjang, Korean fermented soybean food.</title>
        <authorList>
            <person name="Kim S.J."/>
            <person name="Jang Y.H."/>
            <person name="Hamada M."/>
            <person name="Ahn J.H."/>
            <person name="Weon H.Y."/>
            <person name="Suzuki K."/>
            <person name="Whang K.S."/>
            <person name="Kwon S.W."/>
        </authorList>
    </citation>
    <scope>NUCLEOTIDE SEQUENCE [LARGE SCALE GENOMIC DNA]</scope>
    <source>
        <strain evidence="1 2">MCCC 1A12701</strain>
    </source>
</reference>
<comment type="caution">
    <text evidence="1">The sequence shown here is derived from an EMBL/GenBank/DDBJ whole genome shotgun (WGS) entry which is preliminary data.</text>
</comment>
<gene>
    <name evidence="1" type="ORF">EBB45_04435</name>
</gene>
<evidence type="ECO:0000313" key="2">
    <source>
        <dbReference type="Proteomes" id="UP000274033"/>
    </source>
</evidence>
<organism evidence="1 2">
    <name type="scientific">Lysinibacillus composti</name>
    <dbReference type="NCBI Taxonomy" id="720633"/>
    <lineage>
        <taxon>Bacteria</taxon>
        <taxon>Bacillati</taxon>
        <taxon>Bacillota</taxon>
        <taxon>Bacilli</taxon>
        <taxon>Bacillales</taxon>
        <taxon>Bacillaceae</taxon>
        <taxon>Lysinibacillus</taxon>
    </lineage>
</organism>
<dbReference type="AlphaFoldDB" id="A0A3N9UIG7"/>
<dbReference type="RefSeq" id="WP_124763042.1">
    <property type="nucleotide sequence ID" value="NZ_RRCT01000002.1"/>
</dbReference>